<feature type="region of interest" description="Disordered" evidence="1">
    <location>
        <begin position="542"/>
        <end position="641"/>
    </location>
</feature>
<feature type="compositionally biased region" description="Low complexity" evidence="1">
    <location>
        <begin position="590"/>
        <end position="603"/>
    </location>
</feature>
<gene>
    <name evidence="4" type="primary">K02A2.6</name>
    <name evidence="4" type="ORF">AWC38_SpisGene16463</name>
</gene>
<dbReference type="STRING" id="50429.A0A2B4RRF9"/>
<dbReference type="InterPro" id="IPR041577">
    <property type="entry name" value="RT_RNaseH_2"/>
</dbReference>
<evidence type="ECO:0000259" key="3">
    <source>
        <dbReference type="Pfam" id="PF17921"/>
    </source>
</evidence>
<dbReference type="SUPFAM" id="SSF56672">
    <property type="entry name" value="DNA/RNA polymerases"/>
    <property type="match status" value="1"/>
</dbReference>
<evidence type="ECO:0000259" key="2">
    <source>
        <dbReference type="Pfam" id="PF17919"/>
    </source>
</evidence>
<dbReference type="InterPro" id="IPR041588">
    <property type="entry name" value="Integrase_H2C2"/>
</dbReference>
<evidence type="ECO:0000256" key="1">
    <source>
        <dbReference type="SAM" id="MobiDB-lite"/>
    </source>
</evidence>
<sequence length="641" mass="72395">MRPHVQPQEVQVPPAPDRVLRPSFLQRRNQAITQQSRGSPANGFPKERIRSEIPIGYGTILMMLHPQFLRTDRIPAQTHSPRRSTEQLAFDKLKETLSSSSVLGYYEAGLATKLLVDADPNGLRLILIQKKPQGWKAIECDSRSLTETEQQYSQIDREALAIRWACERCYIYLIGNKNAADYLSRHMPPLTDSDTTTSEARSQVVHHIIENTVTKAITFAQVQDANKKDPDLRKLIPLIQAGNYRACKADPDLAKYAQVFQELSYTEGIILRGHKLLLPKSLQQQIINICHEGHLGIVKTKQLLRSKVWFPGIDKSVERRIANCIPCQASINTAKHEPSECHPHQKDLGCLLKVPGGRNDQKYCSKRSPPCDGTNLCHSWDTKNLEMRQRTPFQGQAFRSFAEKKGFKHQKITTLWPEANGHAEGLIKNIDKVAKRPPTPKGKTGEDSFSVYWETSELHLTPVPGKPHSKARMKAYADTKRSTKPHDLHIGDCALVKQKRSNKASPPFEPVPYTIHDIKGSIITASRSTDLKKVTRNSFHFKNFGGPPGHARAESQYPCTPRQEQQAPVEFDEPEMHESSQPASIQPEGELTNLEELITNNNTPPSTVTIGQDPSTPPRHSRRGRRIQRPVWSKDYVMDSR</sequence>
<dbReference type="FunFam" id="1.10.340.70:FF:000003">
    <property type="entry name" value="Protein CBG25708"/>
    <property type="match status" value="1"/>
</dbReference>
<dbReference type="InterPro" id="IPR043502">
    <property type="entry name" value="DNA/RNA_pol_sf"/>
</dbReference>
<name>A0A2B4RRF9_STYPI</name>
<dbReference type="PANTHER" id="PTHR37984:SF11">
    <property type="entry name" value="INTEGRASE CATALYTIC DOMAIN-CONTAINING PROTEIN"/>
    <property type="match status" value="1"/>
</dbReference>
<feature type="domain" description="Integrase zinc-binding" evidence="3">
    <location>
        <begin position="279"/>
        <end position="329"/>
    </location>
</feature>
<accession>A0A2B4RRF9</accession>
<dbReference type="InterPro" id="IPR050951">
    <property type="entry name" value="Retrovirus_Pol_polyprotein"/>
</dbReference>
<keyword evidence="5" id="KW-1185">Reference proteome</keyword>
<feature type="compositionally biased region" description="Basic residues" evidence="1">
    <location>
        <begin position="619"/>
        <end position="628"/>
    </location>
</feature>
<evidence type="ECO:0000313" key="4">
    <source>
        <dbReference type="EMBL" id="PFX19140.1"/>
    </source>
</evidence>
<dbReference type="Gene3D" id="1.10.340.70">
    <property type="match status" value="1"/>
</dbReference>
<evidence type="ECO:0000313" key="5">
    <source>
        <dbReference type="Proteomes" id="UP000225706"/>
    </source>
</evidence>
<organism evidence="4 5">
    <name type="scientific">Stylophora pistillata</name>
    <name type="common">Smooth cauliflower coral</name>
    <dbReference type="NCBI Taxonomy" id="50429"/>
    <lineage>
        <taxon>Eukaryota</taxon>
        <taxon>Metazoa</taxon>
        <taxon>Cnidaria</taxon>
        <taxon>Anthozoa</taxon>
        <taxon>Hexacorallia</taxon>
        <taxon>Scleractinia</taxon>
        <taxon>Astrocoeniina</taxon>
        <taxon>Pocilloporidae</taxon>
        <taxon>Stylophora</taxon>
    </lineage>
</organism>
<comment type="caution">
    <text evidence="4">The sequence shown here is derived from an EMBL/GenBank/DDBJ whole genome shotgun (WGS) entry which is preliminary data.</text>
</comment>
<dbReference type="EMBL" id="LSMT01000375">
    <property type="protein sequence ID" value="PFX19140.1"/>
    <property type="molecule type" value="Genomic_DNA"/>
</dbReference>
<protein>
    <submittedName>
        <fullName evidence="4">Uncharacterized protein K02A2.6</fullName>
    </submittedName>
</protein>
<feature type="compositionally biased region" description="Polar residues" evidence="1">
    <location>
        <begin position="604"/>
        <end position="614"/>
    </location>
</feature>
<dbReference type="Pfam" id="PF17919">
    <property type="entry name" value="RT_RNaseH_2"/>
    <property type="match status" value="1"/>
</dbReference>
<feature type="domain" description="Reverse transcriptase/retrotransposon-derived protein RNase H-like" evidence="2">
    <location>
        <begin position="85"/>
        <end position="177"/>
    </location>
</feature>
<dbReference type="AlphaFoldDB" id="A0A2B4RRF9"/>
<dbReference type="PANTHER" id="PTHR37984">
    <property type="entry name" value="PROTEIN CBG26694"/>
    <property type="match status" value="1"/>
</dbReference>
<dbReference type="Proteomes" id="UP000225706">
    <property type="component" value="Unassembled WGS sequence"/>
</dbReference>
<dbReference type="Pfam" id="PF17921">
    <property type="entry name" value="Integrase_H2C2"/>
    <property type="match status" value="1"/>
</dbReference>
<proteinExistence type="predicted"/>
<reference evidence="5" key="1">
    <citation type="journal article" date="2017" name="bioRxiv">
        <title>Comparative analysis of the genomes of Stylophora pistillata and Acropora digitifera provides evidence for extensive differences between species of corals.</title>
        <authorList>
            <person name="Voolstra C.R."/>
            <person name="Li Y."/>
            <person name="Liew Y.J."/>
            <person name="Baumgarten S."/>
            <person name="Zoccola D."/>
            <person name="Flot J.-F."/>
            <person name="Tambutte S."/>
            <person name="Allemand D."/>
            <person name="Aranda M."/>
        </authorList>
    </citation>
    <scope>NUCLEOTIDE SEQUENCE [LARGE SCALE GENOMIC DNA]</scope>
</reference>